<feature type="compositionally biased region" description="Polar residues" evidence="7">
    <location>
        <begin position="900"/>
        <end position="913"/>
    </location>
</feature>
<dbReference type="PANTHER" id="PTHR31069">
    <property type="entry name" value="OLEATE-ACTIVATED TRANSCRIPTION FACTOR 1-RELATED"/>
    <property type="match status" value="1"/>
</dbReference>
<dbReference type="GO" id="GO:0032000">
    <property type="term" value="P:positive regulation of fatty acid beta-oxidation"/>
    <property type="evidence" value="ECO:0007669"/>
    <property type="project" value="EnsemblFungi"/>
</dbReference>
<dbReference type="InterPro" id="IPR001138">
    <property type="entry name" value="Zn2Cys6_DnaBD"/>
</dbReference>
<dbReference type="InParanoid" id="H2AZK4"/>
<dbReference type="CDD" id="cd12148">
    <property type="entry name" value="fungal_TF_MHR"/>
    <property type="match status" value="1"/>
</dbReference>
<dbReference type="GeneID" id="13883441"/>
<evidence type="ECO:0000256" key="5">
    <source>
        <dbReference type="ARBA" id="ARBA00023163"/>
    </source>
</evidence>
<dbReference type="InterPro" id="IPR036864">
    <property type="entry name" value="Zn2-C6_fun-type_DNA-bd_sf"/>
</dbReference>
<keyword evidence="4" id="KW-0238">DNA-binding</keyword>
<evidence type="ECO:0000256" key="2">
    <source>
        <dbReference type="ARBA" id="ARBA00022833"/>
    </source>
</evidence>
<proteinExistence type="predicted"/>
<sequence length="1045" mass="119928">MENNNSNDDLLLALRANEIKTRNRISLVCQACRKSKTKCDREKPRCSRCAKNNLRCIYNVAKKQVPHKLANKDATIAKLQNDVDYWKEKATNLADPNRSADPSDLKVNLYKDFSTMISSKVMKHDVKPLSENFIIVQDKFISTLISSIFVDRSNYANSMIPALTANVSISCAQPSVKTNALKLKEILIKQCKDESQVNRIDEFTDRILQNTNSSRNLKIGMIISLLYNTVGHEYLEDRCPREGEYSKLLNSLIDEFETLLPPFSVINYYKEHFFKALFPNFPFLEKALFEESLSNVLHEDPSDASKIKLELGFSHLRTKIENLNILLVILKLSFISLKYMTCSSNSASVEPATKKRKLSTSVETEASKENIIEKYPITNDFILLAQRCLASENWCACPNENIISCMLYIWTFFAFSPEESDFFLENPTDMIASLILMLSTSIGLHRDPSDFSQLKDEKISTKRLLNFRRLLWICVITVCSYESSLKGRHPLLSRDLSSLSLNVDDPEALRKYLERVKHDLVSDEDGRNHESDRYLLNIHEYTHKRVQLSLLLTDFDDLTLSSNKAFHLKYLELMREKIEVFVKSHFEIIDLKKLLLNSRRQKRALSDNVDTSEKAEEFPDINLVSFQNANAIQSRIMYKLVTLRSSHALLLYFENKLSEEPTSQNSESKSFYLGLYSKYLKRTCLDSLSIIELFNNFFSGKYSDYLLPASNYHIIKMLQISLPTTLFSLLGLIIRISSTNDILYTECQKFVNRSDKASKSILKDLNIKLEKNNMLQKELEASLEAIYAFASNHLRFQYFSVFKLFALFDVIIRRMRRGELWLGIFKLAYCDQTHSRISKTIRMTLGVQIDEREKLIERLKQKNHLRDIPVQDYINLHEKVHQKFEKIPKPKLLHVDNPIGNSTNNGSTHSAAMTDSDEVGEENRRMTPFASLTSDDSLQKLSSAALISQSLDMQTRLKSSSFPNNLNNDANIAASTYFAETPINLDIQNKFGSETVTANHDNVADVAGQYLQNSTDQNMPGFEFSGLFGGLDLFDYEFLFGNDFS</sequence>
<dbReference type="eggNOG" id="ENOG502QW20">
    <property type="taxonomic scope" value="Eukaryota"/>
</dbReference>
<evidence type="ECO:0000256" key="4">
    <source>
        <dbReference type="ARBA" id="ARBA00023125"/>
    </source>
</evidence>
<feature type="domain" description="Zn(2)-C6 fungal-type" evidence="8">
    <location>
        <begin position="28"/>
        <end position="58"/>
    </location>
</feature>
<dbReference type="GO" id="GO:0001228">
    <property type="term" value="F:DNA-binding transcription activator activity, RNA polymerase II-specific"/>
    <property type="evidence" value="ECO:0007669"/>
    <property type="project" value="EnsemblFungi"/>
</dbReference>
<evidence type="ECO:0000256" key="1">
    <source>
        <dbReference type="ARBA" id="ARBA00022723"/>
    </source>
</evidence>
<gene>
    <name evidence="9" type="primary">KAFR0I00230</name>
    <name evidence="9" type="ORF">KAFR_0I00230</name>
</gene>
<dbReference type="PRINTS" id="PR00755">
    <property type="entry name" value="AFLATOXINBRP"/>
</dbReference>
<dbReference type="STRING" id="1071382.H2AZK4"/>
<evidence type="ECO:0000256" key="7">
    <source>
        <dbReference type="SAM" id="MobiDB-lite"/>
    </source>
</evidence>
<keyword evidence="6" id="KW-0539">Nucleus</keyword>
<dbReference type="SUPFAM" id="SSF57701">
    <property type="entry name" value="Zn2/Cys6 DNA-binding domain"/>
    <property type="match status" value="1"/>
</dbReference>
<organism evidence="9 10">
    <name type="scientific">Kazachstania africana (strain ATCC 22294 / BCRC 22015 / CBS 2517 / CECT 1963 / NBRC 1671 / NRRL Y-8276)</name>
    <name type="common">Yeast</name>
    <name type="synonym">Kluyveromyces africanus</name>
    <dbReference type="NCBI Taxonomy" id="1071382"/>
    <lineage>
        <taxon>Eukaryota</taxon>
        <taxon>Fungi</taxon>
        <taxon>Dikarya</taxon>
        <taxon>Ascomycota</taxon>
        <taxon>Saccharomycotina</taxon>
        <taxon>Saccharomycetes</taxon>
        <taxon>Saccharomycetales</taxon>
        <taxon>Saccharomycetaceae</taxon>
        <taxon>Kazachstania</taxon>
    </lineage>
</organism>
<dbReference type="GO" id="GO:0008270">
    <property type="term" value="F:zinc ion binding"/>
    <property type="evidence" value="ECO:0007669"/>
    <property type="project" value="InterPro"/>
</dbReference>
<accession>H2AZK4</accession>
<dbReference type="HOGENOM" id="CLU_008453_0_0_1"/>
<dbReference type="FunCoup" id="H2AZK4">
    <property type="interactions" value="824"/>
</dbReference>
<keyword evidence="3" id="KW-0805">Transcription regulation</keyword>
<dbReference type="Proteomes" id="UP000005220">
    <property type="component" value="Chromosome 9"/>
</dbReference>
<dbReference type="AlphaFoldDB" id="H2AZK4"/>
<dbReference type="KEGG" id="kaf:KAFR_0I00230"/>
<dbReference type="EMBL" id="HE650829">
    <property type="protein sequence ID" value="CCF59804.1"/>
    <property type="molecule type" value="Genomic_DNA"/>
</dbReference>
<dbReference type="Pfam" id="PF00172">
    <property type="entry name" value="Zn_clus"/>
    <property type="match status" value="1"/>
</dbReference>
<evidence type="ECO:0000256" key="6">
    <source>
        <dbReference type="ARBA" id="ARBA00023242"/>
    </source>
</evidence>
<dbReference type="PROSITE" id="PS00463">
    <property type="entry name" value="ZN2_CY6_FUNGAL_1"/>
    <property type="match status" value="1"/>
</dbReference>
<dbReference type="OrthoDB" id="5069333at2759"/>
<dbReference type="Gene3D" id="4.10.240.10">
    <property type="entry name" value="Zn(2)-C6 fungal-type DNA-binding domain"/>
    <property type="match status" value="1"/>
</dbReference>
<reference evidence="9 10" key="1">
    <citation type="journal article" date="2011" name="Proc. Natl. Acad. Sci. U.S.A.">
        <title>Evolutionary erosion of yeast sex chromosomes by mating-type switching accidents.</title>
        <authorList>
            <person name="Gordon J.L."/>
            <person name="Armisen D."/>
            <person name="Proux-Wera E."/>
            <person name="Oheigeartaigh S.S."/>
            <person name="Byrne K.P."/>
            <person name="Wolfe K.H."/>
        </authorList>
    </citation>
    <scope>NUCLEOTIDE SEQUENCE [LARGE SCALE GENOMIC DNA]</scope>
    <source>
        <strain evidence="10">ATCC 22294 / BCRC 22015 / CBS 2517 / CECT 1963 / NBRC 1671 / NRRL Y-8276</strain>
    </source>
</reference>
<dbReference type="InterPro" id="IPR050675">
    <property type="entry name" value="OAF3"/>
</dbReference>
<dbReference type="GO" id="GO:0000978">
    <property type="term" value="F:RNA polymerase II cis-regulatory region sequence-specific DNA binding"/>
    <property type="evidence" value="ECO:0007669"/>
    <property type="project" value="EnsemblFungi"/>
</dbReference>
<protein>
    <recommendedName>
        <fullName evidence="8">Zn(2)-C6 fungal-type domain-containing protein</fullName>
    </recommendedName>
</protein>
<keyword evidence="2" id="KW-0862">Zinc</keyword>
<evidence type="ECO:0000259" key="8">
    <source>
        <dbReference type="PROSITE" id="PS50048"/>
    </source>
</evidence>
<feature type="region of interest" description="Disordered" evidence="7">
    <location>
        <begin position="900"/>
        <end position="921"/>
    </location>
</feature>
<evidence type="ECO:0000313" key="10">
    <source>
        <dbReference type="Proteomes" id="UP000005220"/>
    </source>
</evidence>
<dbReference type="SMART" id="SM00066">
    <property type="entry name" value="GAL4"/>
    <property type="match status" value="1"/>
</dbReference>
<dbReference type="CDD" id="cd00067">
    <property type="entry name" value="GAL4"/>
    <property type="match status" value="1"/>
</dbReference>
<evidence type="ECO:0000313" key="9">
    <source>
        <dbReference type="EMBL" id="CCF59804.1"/>
    </source>
</evidence>
<dbReference type="PANTHER" id="PTHR31069:SF29">
    <property type="entry name" value="OLEATE-ACTIVATED TRANSCRIPTION FACTOR 1-RELATED"/>
    <property type="match status" value="1"/>
</dbReference>
<keyword evidence="10" id="KW-1185">Reference proteome</keyword>
<keyword evidence="1" id="KW-0479">Metal-binding</keyword>
<evidence type="ECO:0000256" key="3">
    <source>
        <dbReference type="ARBA" id="ARBA00023015"/>
    </source>
</evidence>
<dbReference type="GO" id="GO:0071400">
    <property type="term" value="P:cellular response to oleic acid"/>
    <property type="evidence" value="ECO:0007669"/>
    <property type="project" value="EnsemblFungi"/>
</dbReference>
<dbReference type="RefSeq" id="XP_003958939.1">
    <property type="nucleotide sequence ID" value="XM_003958890.1"/>
</dbReference>
<name>H2AZK4_KAZAF</name>
<dbReference type="GO" id="GO:0006631">
    <property type="term" value="P:fatty acid metabolic process"/>
    <property type="evidence" value="ECO:0007669"/>
    <property type="project" value="EnsemblFungi"/>
</dbReference>
<dbReference type="GO" id="GO:0089716">
    <property type="term" value="C:Pip2-Oaf1 complex"/>
    <property type="evidence" value="ECO:0007669"/>
    <property type="project" value="EnsemblFungi"/>
</dbReference>
<keyword evidence="5" id="KW-0804">Transcription</keyword>
<dbReference type="PROSITE" id="PS50048">
    <property type="entry name" value="ZN2_CY6_FUNGAL_2"/>
    <property type="match status" value="1"/>
</dbReference>